<keyword evidence="3" id="KW-1185">Reference proteome</keyword>
<dbReference type="Proteomes" id="UP000265520">
    <property type="component" value="Unassembled WGS sequence"/>
</dbReference>
<proteinExistence type="predicted"/>
<organism evidence="2 3">
    <name type="scientific">Trifolium medium</name>
    <dbReference type="NCBI Taxonomy" id="97028"/>
    <lineage>
        <taxon>Eukaryota</taxon>
        <taxon>Viridiplantae</taxon>
        <taxon>Streptophyta</taxon>
        <taxon>Embryophyta</taxon>
        <taxon>Tracheophyta</taxon>
        <taxon>Spermatophyta</taxon>
        <taxon>Magnoliopsida</taxon>
        <taxon>eudicotyledons</taxon>
        <taxon>Gunneridae</taxon>
        <taxon>Pentapetalae</taxon>
        <taxon>rosids</taxon>
        <taxon>fabids</taxon>
        <taxon>Fabales</taxon>
        <taxon>Fabaceae</taxon>
        <taxon>Papilionoideae</taxon>
        <taxon>50 kb inversion clade</taxon>
        <taxon>NPAAA clade</taxon>
        <taxon>Hologalegina</taxon>
        <taxon>IRL clade</taxon>
        <taxon>Trifolieae</taxon>
        <taxon>Trifolium</taxon>
    </lineage>
</organism>
<dbReference type="AlphaFoldDB" id="A0A392V0K7"/>
<sequence length="62" mass="6774">MVEETSPMKAKKKAKKTKSQVEEVISPSKTITEETSSKPKGKKSKKKKSHSSTDKPDSIPSA</sequence>
<evidence type="ECO:0000313" key="3">
    <source>
        <dbReference type="Proteomes" id="UP000265520"/>
    </source>
</evidence>
<dbReference type="EMBL" id="LXQA011027789">
    <property type="protein sequence ID" value="MCI81796.1"/>
    <property type="molecule type" value="Genomic_DNA"/>
</dbReference>
<protein>
    <submittedName>
        <fullName evidence="2">Uncharacterized protein</fullName>
    </submittedName>
</protein>
<feature type="compositionally biased region" description="Basic residues" evidence="1">
    <location>
        <begin position="39"/>
        <end position="50"/>
    </location>
</feature>
<evidence type="ECO:0000313" key="2">
    <source>
        <dbReference type="EMBL" id="MCI81796.1"/>
    </source>
</evidence>
<evidence type="ECO:0000256" key="1">
    <source>
        <dbReference type="SAM" id="MobiDB-lite"/>
    </source>
</evidence>
<accession>A0A392V0K7</accession>
<feature type="non-terminal residue" evidence="2">
    <location>
        <position position="62"/>
    </location>
</feature>
<comment type="caution">
    <text evidence="2">The sequence shown here is derived from an EMBL/GenBank/DDBJ whole genome shotgun (WGS) entry which is preliminary data.</text>
</comment>
<feature type="compositionally biased region" description="Basic residues" evidence="1">
    <location>
        <begin position="9"/>
        <end position="18"/>
    </location>
</feature>
<feature type="compositionally biased region" description="Basic and acidic residues" evidence="1">
    <location>
        <begin position="51"/>
        <end position="62"/>
    </location>
</feature>
<reference evidence="2 3" key="1">
    <citation type="journal article" date="2018" name="Front. Plant Sci.">
        <title>Red Clover (Trifolium pratense) and Zigzag Clover (T. medium) - A Picture of Genomic Similarities and Differences.</title>
        <authorList>
            <person name="Dluhosova J."/>
            <person name="Istvanek J."/>
            <person name="Nedelnik J."/>
            <person name="Repkova J."/>
        </authorList>
    </citation>
    <scope>NUCLEOTIDE SEQUENCE [LARGE SCALE GENOMIC DNA]</scope>
    <source>
        <strain evidence="3">cv. 10/8</strain>
        <tissue evidence="2">Leaf</tissue>
    </source>
</reference>
<name>A0A392V0K7_9FABA</name>
<feature type="region of interest" description="Disordered" evidence="1">
    <location>
        <begin position="1"/>
        <end position="62"/>
    </location>
</feature>